<protein>
    <recommendedName>
        <fullName evidence="3">Porin</fullName>
    </recommendedName>
</protein>
<dbReference type="AlphaFoldDB" id="A0A6B3RJK1"/>
<evidence type="ECO:0000313" key="1">
    <source>
        <dbReference type="EMBL" id="NEX45376.1"/>
    </source>
</evidence>
<organism evidence="1 2">
    <name type="scientific">Pseudotabrizicola algicola</name>
    <dbReference type="NCBI Taxonomy" id="2709381"/>
    <lineage>
        <taxon>Bacteria</taxon>
        <taxon>Pseudomonadati</taxon>
        <taxon>Pseudomonadota</taxon>
        <taxon>Alphaproteobacteria</taxon>
        <taxon>Rhodobacterales</taxon>
        <taxon>Paracoccaceae</taxon>
        <taxon>Pseudotabrizicola</taxon>
    </lineage>
</organism>
<proteinExistence type="predicted"/>
<accession>A0A6B3RJK1</accession>
<dbReference type="Proteomes" id="UP000481421">
    <property type="component" value="Unassembled WGS sequence"/>
</dbReference>
<evidence type="ECO:0000313" key="2">
    <source>
        <dbReference type="Proteomes" id="UP000481421"/>
    </source>
</evidence>
<keyword evidence="2" id="KW-1185">Reference proteome</keyword>
<evidence type="ECO:0008006" key="3">
    <source>
        <dbReference type="Google" id="ProtNLM"/>
    </source>
</evidence>
<dbReference type="EMBL" id="JAAIKE010000001">
    <property type="protein sequence ID" value="NEX45376.1"/>
    <property type="molecule type" value="Genomic_DNA"/>
</dbReference>
<sequence>MQAFEANGGSLSLGYSTFFGSSPATDVNKLSFGSALEFGLTPDIALQGDFAYSKFDATGLSNTGVGLHGIYHLNESTSLGAFIGRDNIDGRNLNYYGVEVAHQMGMFETEAFVTIAKDGGKDGTVFGLKGDYVISDAVTVGARFDQLKVEGADAAKFAVTGEVAALPGLNLTGELGRGRIKGYGADPYVGVGVKVNFGAKNGATFGNRSILDLLPGG</sequence>
<reference evidence="1 2" key="1">
    <citation type="submission" date="2020-02" db="EMBL/GenBank/DDBJ databases">
        <title>Rhodobacter algicola sp. nov., isolated from microalga culture.</title>
        <authorList>
            <person name="Park C.-Y."/>
        </authorList>
    </citation>
    <scope>NUCLEOTIDE SEQUENCE [LARGE SCALE GENOMIC DNA]</scope>
    <source>
        <strain evidence="1 2">ETT8</strain>
    </source>
</reference>
<gene>
    <name evidence="1" type="ORF">G3572_04115</name>
</gene>
<comment type="caution">
    <text evidence="1">The sequence shown here is derived from an EMBL/GenBank/DDBJ whole genome shotgun (WGS) entry which is preliminary data.</text>
</comment>
<name>A0A6B3RJK1_9RHOB</name>
<dbReference type="SUPFAM" id="SSF56935">
    <property type="entry name" value="Porins"/>
    <property type="match status" value="1"/>
</dbReference>